<evidence type="ECO:0000256" key="2">
    <source>
        <dbReference type="PIRSR" id="PIRSR613078-2"/>
    </source>
</evidence>
<dbReference type="GO" id="GO:0016791">
    <property type="term" value="F:phosphatase activity"/>
    <property type="evidence" value="ECO:0007669"/>
    <property type="project" value="TreeGrafter"/>
</dbReference>
<organism evidence="3 4">
    <name type="scientific">Anaerobranca californiensis DSM 14826</name>
    <dbReference type="NCBI Taxonomy" id="1120989"/>
    <lineage>
        <taxon>Bacteria</taxon>
        <taxon>Bacillati</taxon>
        <taxon>Bacillota</taxon>
        <taxon>Clostridia</taxon>
        <taxon>Eubacteriales</taxon>
        <taxon>Proteinivoracaceae</taxon>
        <taxon>Anaerobranca</taxon>
    </lineage>
</organism>
<dbReference type="STRING" id="1120989.SAMN02745227_02125"/>
<dbReference type="PANTHER" id="PTHR48100">
    <property type="entry name" value="BROAD-SPECIFICITY PHOSPHATASE YOR283W-RELATED"/>
    <property type="match status" value="1"/>
</dbReference>
<dbReference type="RefSeq" id="WP_072908627.1">
    <property type="nucleotide sequence ID" value="NZ_FRAI01000039.1"/>
</dbReference>
<dbReference type="CDD" id="cd07067">
    <property type="entry name" value="HP_PGM_like"/>
    <property type="match status" value="1"/>
</dbReference>
<dbReference type="Gene3D" id="3.40.50.1240">
    <property type="entry name" value="Phosphoglycerate mutase-like"/>
    <property type="match status" value="1"/>
</dbReference>
<sequence>MLRLILVRHGQSVADIEGKHEGRADFSLTELGIKQAEKLANYLSVYYGIDQLFCSPLMRAKQTAMIIGKKLMIEPEEVAALMEMDNGLLAGLTFEEAEEKFPLTGQWKKIYHPLPGGESVIDFRLRIEKFWHEFKDKYLNYPLQKTICIVAHGGTISMLYKGILGLPIDTKLKVPTFDTGFHVFEITEEGIILVKANCIEHLLIENI</sequence>
<dbReference type="InterPro" id="IPR013078">
    <property type="entry name" value="His_Pase_superF_clade-1"/>
</dbReference>
<keyword evidence="4" id="KW-1185">Reference proteome</keyword>
<evidence type="ECO:0000256" key="1">
    <source>
        <dbReference type="PIRSR" id="PIRSR613078-1"/>
    </source>
</evidence>
<dbReference type="OrthoDB" id="9781415at2"/>
<feature type="binding site" evidence="2">
    <location>
        <position position="59"/>
    </location>
    <ligand>
        <name>substrate</name>
    </ligand>
</feature>
<feature type="active site" description="Proton donor/acceptor" evidence="1">
    <location>
        <position position="83"/>
    </location>
</feature>
<reference evidence="4" key="1">
    <citation type="submission" date="2016-11" db="EMBL/GenBank/DDBJ databases">
        <authorList>
            <person name="Varghese N."/>
            <person name="Submissions S."/>
        </authorList>
    </citation>
    <scope>NUCLEOTIDE SEQUENCE [LARGE SCALE GENOMIC DNA]</scope>
    <source>
        <strain evidence="4">DSM 14826</strain>
    </source>
</reference>
<dbReference type="EMBL" id="FRAI01000039">
    <property type="protein sequence ID" value="SHK36910.1"/>
    <property type="molecule type" value="Genomic_DNA"/>
</dbReference>
<dbReference type="PANTHER" id="PTHR48100:SF1">
    <property type="entry name" value="HISTIDINE PHOSPHATASE FAMILY PROTEIN-RELATED"/>
    <property type="match status" value="1"/>
</dbReference>
<gene>
    <name evidence="3" type="ORF">SAMN02745227_02125</name>
</gene>
<dbReference type="Pfam" id="PF00300">
    <property type="entry name" value="His_Phos_1"/>
    <property type="match status" value="1"/>
</dbReference>
<dbReference type="SMART" id="SM00855">
    <property type="entry name" value="PGAM"/>
    <property type="match status" value="1"/>
</dbReference>
<evidence type="ECO:0000313" key="3">
    <source>
        <dbReference type="EMBL" id="SHK36910.1"/>
    </source>
</evidence>
<accession>A0A1M6RWU3</accession>
<protein>
    <submittedName>
        <fullName evidence="3">2,3-bisphosphoglycerate-dependent phosphoglycerate mutase</fullName>
    </submittedName>
</protein>
<dbReference type="InterPro" id="IPR029033">
    <property type="entry name" value="His_PPase_superfam"/>
</dbReference>
<dbReference type="Proteomes" id="UP000243547">
    <property type="component" value="Unassembled WGS sequence"/>
</dbReference>
<dbReference type="SUPFAM" id="SSF53254">
    <property type="entry name" value="Phosphoglycerate mutase-like"/>
    <property type="match status" value="1"/>
</dbReference>
<dbReference type="AlphaFoldDB" id="A0A1M6RWU3"/>
<dbReference type="GO" id="GO:0005737">
    <property type="term" value="C:cytoplasm"/>
    <property type="evidence" value="ECO:0007669"/>
    <property type="project" value="TreeGrafter"/>
</dbReference>
<name>A0A1M6RWU3_9FIRM</name>
<dbReference type="InterPro" id="IPR050275">
    <property type="entry name" value="PGM_Phosphatase"/>
</dbReference>
<proteinExistence type="predicted"/>
<evidence type="ECO:0000313" key="4">
    <source>
        <dbReference type="Proteomes" id="UP000243547"/>
    </source>
</evidence>
<feature type="active site" description="Tele-phosphohistidine intermediate" evidence="1">
    <location>
        <position position="9"/>
    </location>
</feature>